<comment type="similarity">
    <text evidence="5">Belongs to the nematode receptor-like protein sra family.</text>
</comment>
<keyword evidence="8" id="KW-1185">Reference proteome</keyword>
<feature type="transmembrane region" description="Helical" evidence="6">
    <location>
        <begin position="50"/>
        <end position="71"/>
    </location>
</feature>
<evidence type="ECO:0000256" key="5">
    <source>
        <dbReference type="ARBA" id="ARBA00037994"/>
    </source>
</evidence>
<feature type="transmembrane region" description="Helical" evidence="6">
    <location>
        <begin position="16"/>
        <end position="38"/>
    </location>
</feature>
<dbReference type="GO" id="GO:0004984">
    <property type="term" value="F:olfactory receptor activity"/>
    <property type="evidence" value="ECO:0007669"/>
    <property type="project" value="TreeGrafter"/>
</dbReference>
<accession>A0AAN8IHP0</accession>
<gene>
    <name evidence="7" type="ORF">GCK32_003349</name>
</gene>
<dbReference type="Pfam" id="PF10292">
    <property type="entry name" value="7TM_GPCR_Srab"/>
    <property type="match status" value="1"/>
</dbReference>
<keyword evidence="2 6" id="KW-0812">Transmembrane</keyword>
<feature type="transmembrane region" description="Helical" evidence="6">
    <location>
        <begin position="227"/>
        <end position="248"/>
    </location>
</feature>
<keyword evidence="3 6" id="KW-1133">Transmembrane helix</keyword>
<reference evidence="7 8" key="1">
    <citation type="submission" date="2019-10" db="EMBL/GenBank/DDBJ databases">
        <title>Assembly and Annotation for the nematode Trichostrongylus colubriformis.</title>
        <authorList>
            <person name="Martin J."/>
        </authorList>
    </citation>
    <scope>NUCLEOTIDE SEQUENCE [LARGE SCALE GENOMIC DNA]</scope>
    <source>
        <strain evidence="7">G859</strain>
        <tissue evidence="7">Whole worm</tissue>
    </source>
</reference>
<dbReference type="AlphaFoldDB" id="A0AAN8IHP0"/>
<feature type="transmembrane region" description="Helical" evidence="6">
    <location>
        <begin position="137"/>
        <end position="160"/>
    </location>
</feature>
<name>A0AAN8IHP0_TRICO</name>
<feature type="transmembrane region" description="Helical" evidence="6">
    <location>
        <begin position="268"/>
        <end position="290"/>
    </location>
</feature>
<sequence>MNCTGVLKELITSRGFLAAVGSQAVASIFAAILGAAVLRKCSNLYFHINCKVLIITTVSLNIVHSITIASLQSVQVFRYILYSNPCDAAVSSVFCFCLRFPAMMCLVAFATLQFGMVAERIFALWKRHEYEHYGCRLGTLIASSCILFSIASCIWVVTNIDLTMPTAYCSSSTVETAERLTILCFILCGIDVMSLLGLALLHISNAGAIKRKVFDLRSSYQLHENAAVIRLLLPLTIFETFCHIWVSTTGGVIQLFQNHFSYVMYRTLFAASYIVPYYAVVSPILLWLIITRSKQLRLAKLKALGQRSGNERDLYFQKYVEMWQRD</sequence>
<dbReference type="PANTHER" id="PTHR31357:SF5">
    <property type="entry name" value="SERPENTINE RECEPTOR CLASS ALPHA-1-RELATED"/>
    <property type="match status" value="1"/>
</dbReference>
<evidence type="ECO:0000256" key="6">
    <source>
        <dbReference type="SAM" id="Phobius"/>
    </source>
</evidence>
<evidence type="ECO:0000256" key="4">
    <source>
        <dbReference type="ARBA" id="ARBA00023136"/>
    </source>
</evidence>
<protein>
    <submittedName>
        <fullName evidence="7">Uncharacterized protein</fullName>
    </submittedName>
</protein>
<dbReference type="EMBL" id="WIXE01014831">
    <property type="protein sequence ID" value="KAK5973981.1"/>
    <property type="molecule type" value="Genomic_DNA"/>
</dbReference>
<evidence type="ECO:0000313" key="8">
    <source>
        <dbReference type="Proteomes" id="UP001331761"/>
    </source>
</evidence>
<comment type="subcellular location">
    <subcellularLocation>
        <location evidence="1">Membrane</location>
        <topology evidence="1">Multi-pass membrane protein</topology>
    </subcellularLocation>
</comment>
<keyword evidence="4 6" id="KW-0472">Membrane</keyword>
<feature type="transmembrane region" description="Helical" evidence="6">
    <location>
        <begin position="180"/>
        <end position="206"/>
    </location>
</feature>
<evidence type="ECO:0000313" key="7">
    <source>
        <dbReference type="EMBL" id="KAK5973981.1"/>
    </source>
</evidence>
<dbReference type="Proteomes" id="UP001331761">
    <property type="component" value="Unassembled WGS sequence"/>
</dbReference>
<evidence type="ECO:0000256" key="3">
    <source>
        <dbReference type="ARBA" id="ARBA00022989"/>
    </source>
</evidence>
<evidence type="ECO:0000256" key="1">
    <source>
        <dbReference type="ARBA" id="ARBA00004141"/>
    </source>
</evidence>
<feature type="transmembrane region" description="Helical" evidence="6">
    <location>
        <begin position="91"/>
        <end position="116"/>
    </location>
</feature>
<dbReference type="PANTHER" id="PTHR31357">
    <property type="entry name" value="SERPENTINE RECEPTOR CLASS ALPHA-10"/>
    <property type="match status" value="1"/>
</dbReference>
<dbReference type="InterPro" id="IPR051080">
    <property type="entry name" value="Nematode_rcpt-like_serp_alpha"/>
</dbReference>
<organism evidence="7 8">
    <name type="scientific">Trichostrongylus colubriformis</name>
    <name type="common">Black scour worm</name>
    <dbReference type="NCBI Taxonomy" id="6319"/>
    <lineage>
        <taxon>Eukaryota</taxon>
        <taxon>Metazoa</taxon>
        <taxon>Ecdysozoa</taxon>
        <taxon>Nematoda</taxon>
        <taxon>Chromadorea</taxon>
        <taxon>Rhabditida</taxon>
        <taxon>Rhabditina</taxon>
        <taxon>Rhabditomorpha</taxon>
        <taxon>Strongyloidea</taxon>
        <taxon>Trichostrongylidae</taxon>
        <taxon>Trichostrongylus</taxon>
    </lineage>
</organism>
<dbReference type="GO" id="GO:0016020">
    <property type="term" value="C:membrane"/>
    <property type="evidence" value="ECO:0007669"/>
    <property type="project" value="UniProtKB-SubCell"/>
</dbReference>
<proteinExistence type="inferred from homology"/>
<dbReference type="InterPro" id="IPR019408">
    <property type="entry name" value="7TM_GPCR_serpentine_rcpt_Srab"/>
</dbReference>
<comment type="caution">
    <text evidence="7">The sequence shown here is derived from an EMBL/GenBank/DDBJ whole genome shotgun (WGS) entry which is preliminary data.</text>
</comment>
<evidence type="ECO:0000256" key="2">
    <source>
        <dbReference type="ARBA" id="ARBA00022692"/>
    </source>
</evidence>